<sequence length="305" mass="31842">MSLGLLFPGQGTQHADMLGWLDADAAARPVLDELARRLGADWRERLSDARWASSAEVGQLLVTAMSLAAWAALAPRLPAPAAVLGYSVGELAAFTVAGVLPATQTLALAARRAAAMAAASTQPLGLLAVQGRSLNELIALGAAFGLEPAILLEADQLLLGGPQAALGQARAQWEAQGLRCTAIAAPVASHTRWMAPAQPAWQAALQDLTLQRPRAALICDAEAGPVFGADAARAALVDQLARPIDWPRCMDALAERGVRVVLEVGPGQTLARLWARRHPQIPVRSVDEFGSAAGVAAWVAERLAP</sequence>
<keyword evidence="2" id="KW-0808">Transferase</keyword>
<dbReference type="GO" id="GO:0006633">
    <property type="term" value="P:fatty acid biosynthetic process"/>
    <property type="evidence" value="ECO:0007669"/>
    <property type="project" value="TreeGrafter"/>
</dbReference>
<name>A0A2W5FNK5_9BURK</name>
<dbReference type="Gene3D" id="3.40.366.10">
    <property type="entry name" value="Malonyl-Coenzyme A Acyl Carrier Protein, domain 2"/>
    <property type="match status" value="1"/>
</dbReference>
<reference evidence="2 3" key="1">
    <citation type="submission" date="2017-08" db="EMBL/GenBank/DDBJ databases">
        <title>Infants hospitalized years apart are colonized by the same room-sourced microbial strains.</title>
        <authorList>
            <person name="Brooks B."/>
            <person name="Olm M.R."/>
            <person name="Firek B.A."/>
            <person name="Baker R."/>
            <person name="Thomas B.C."/>
            <person name="Morowitz M.J."/>
            <person name="Banfield J.F."/>
        </authorList>
    </citation>
    <scope>NUCLEOTIDE SEQUENCE [LARGE SCALE GENOMIC DNA]</scope>
    <source>
        <strain evidence="2">S2_012_000_R2_81</strain>
    </source>
</reference>
<dbReference type="GO" id="GO:0005829">
    <property type="term" value="C:cytosol"/>
    <property type="evidence" value="ECO:0007669"/>
    <property type="project" value="TreeGrafter"/>
</dbReference>
<dbReference type="SMART" id="SM00827">
    <property type="entry name" value="PKS_AT"/>
    <property type="match status" value="1"/>
</dbReference>
<evidence type="ECO:0000313" key="2">
    <source>
        <dbReference type="EMBL" id="PZP34556.1"/>
    </source>
</evidence>
<dbReference type="InterPro" id="IPR001227">
    <property type="entry name" value="Ac_transferase_dom_sf"/>
</dbReference>
<evidence type="ECO:0000259" key="1">
    <source>
        <dbReference type="SMART" id="SM00827"/>
    </source>
</evidence>
<evidence type="ECO:0000313" key="3">
    <source>
        <dbReference type="Proteomes" id="UP000249633"/>
    </source>
</evidence>
<dbReference type="InterPro" id="IPR016035">
    <property type="entry name" value="Acyl_Trfase/lysoPLipase"/>
</dbReference>
<gene>
    <name evidence="2" type="ORF">DI603_06280</name>
</gene>
<dbReference type="Proteomes" id="UP000249633">
    <property type="component" value="Unassembled WGS sequence"/>
</dbReference>
<protein>
    <submittedName>
        <fullName evidence="2">ACP S-malonyltransferase</fullName>
    </submittedName>
</protein>
<comment type="caution">
    <text evidence="2">The sequence shown here is derived from an EMBL/GenBank/DDBJ whole genome shotgun (WGS) entry which is preliminary data.</text>
</comment>
<dbReference type="InterPro" id="IPR014043">
    <property type="entry name" value="Acyl_transferase_dom"/>
</dbReference>
<feature type="domain" description="Malonyl-CoA:ACP transacylase (MAT)" evidence="1">
    <location>
        <begin position="6"/>
        <end position="298"/>
    </location>
</feature>
<dbReference type="EMBL" id="QFOD01000004">
    <property type="protein sequence ID" value="PZP34556.1"/>
    <property type="molecule type" value="Genomic_DNA"/>
</dbReference>
<dbReference type="AlphaFoldDB" id="A0A2W5FNK5"/>
<dbReference type="PANTHER" id="PTHR42681">
    <property type="entry name" value="MALONYL-COA-ACYL CARRIER PROTEIN TRANSACYLASE, MITOCHONDRIAL"/>
    <property type="match status" value="1"/>
</dbReference>
<dbReference type="Pfam" id="PF00698">
    <property type="entry name" value="Acyl_transf_1"/>
    <property type="match status" value="1"/>
</dbReference>
<dbReference type="PANTHER" id="PTHR42681:SF6">
    <property type="entry name" value="BLL0263 PROTEIN"/>
    <property type="match status" value="1"/>
</dbReference>
<dbReference type="GO" id="GO:0004314">
    <property type="term" value="F:[acyl-carrier-protein] S-malonyltransferase activity"/>
    <property type="evidence" value="ECO:0007669"/>
    <property type="project" value="TreeGrafter"/>
</dbReference>
<dbReference type="SUPFAM" id="SSF52151">
    <property type="entry name" value="FabD/lysophospholipase-like"/>
    <property type="match status" value="1"/>
</dbReference>
<organism evidence="2 3">
    <name type="scientific">Roseateles depolymerans</name>
    <dbReference type="NCBI Taxonomy" id="76731"/>
    <lineage>
        <taxon>Bacteria</taxon>
        <taxon>Pseudomonadati</taxon>
        <taxon>Pseudomonadota</taxon>
        <taxon>Betaproteobacteria</taxon>
        <taxon>Burkholderiales</taxon>
        <taxon>Sphaerotilaceae</taxon>
        <taxon>Roseateles</taxon>
    </lineage>
</organism>
<dbReference type="InterPro" id="IPR050858">
    <property type="entry name" value="Mal-CoA-ACP_Trans/PKS_FabD"/>
</dbReference>
<accession>A0A2W5FNK5</accession>
<proteinExistence type="predicted"/>
<dbReference type="Gene3D" id="3.30.70.250">
    <property type="entry name" value="Malonyl-CoA ACP transacylase, ACP-binding"/>
    <property type="match status" value="1"/>
</dbReference>